<feature type="region of interest" description="Disordered" evidence="11">
    <location>
        <begin position="190"/>
        <end position="210"/>
    </location>
</feature>
<feature type="compositionally biased region" description="Pro residues" evidence="11">
    <location>
        <begin position="195"/>
        <end position="210"/>
    </location>
</feature>
<comment type="caution">
    <text evidence="12">The sequence shown here is derived from an EMBL/GenBank/DDBJ whole genome shotgun (WGS) entry which is preliminary data.</text>
</comment>
<feature type="compositionally biased region" description="Polar residues" evidence="11">
    <location>
        <begin position="140"/>
        <end position="152"/>
    </location>
</feature>
<feature type="compositionally biased region" description="Polar residues" evidence="11">
    <location>
        <begin position="10"/>
        <end position="21"/>
    </location>
</feature>
<evidence type="ECO:0000256" key="8">
    <source>
        <dbReference type="ARBA" id="ARBA00023242"/>
    </source>
</evidence>
<feature type="compositionally biased region" description="Pro residues" evidence="11">
    <location>
        <begin position="157"/>
        <end position="172"/>
    </location>
</feature>
<dbReference type="PANTHER" id="PTHR12960:SF0">
    <property type="entry name" value="MRNA EXPORT FACTOR GLE1"/>
    <property type="match status" value="1"/>
</dbReference>
<keyword evidence="13" id="KW-1185">Reference proteome</keyword>
<dbReference type="EMBL" id="MU858134">
    <property type="protein sequence ID" value="KAK4212114.1"/>
    <property type="molecule type" value="Genomic_DNA"/>
</dbReference>
<evidence type="ECO:0000256" key="11">
    <source>
        <dbReference type="SAM" id="MobiDB-lite"/>
    </source>
</evidence>
<dbReference type="GO" id="GO:0005737">
    <property type="term" value="C:cytoplasm"/>
    <property type="evidence" value="ECO:0007669"/>
    <property type="project" value="TreeGrafter"/>
</dbReference>
<dbReference type="GO" id="GO:0016973">
    <property type="term" value="P:poly(A)+ mRNA export from nucleus"/>
    <property type="evidence" value="ECO:0007669"/>
    <property type="project" value="InterPro"/>
</dbReference>
<dbReference type="Proteomes" id="UP001301769">
    <property type="component" value="Unassembled WGS sequence"/>
</dbReference>
<keyword evidence="6" id="KW-0811">Translocation</keyword>
<evidence type="ECO:0000313" key="13">
    <source>
        <dbReference type="Proteomes" id="UP001301769"/>
    </source>
</evidence>
<evidence type="ECO:0000256" key="6">
    <source>
        <dbReference type="ARBA" id="ARBA00023010"/>
    </source>
</evidence>
<dbReference type="Gene3D" id="1.25.40.510">
    <property type="entry name" value="GLE1-like"/>
    <property type="match status" value="1"/>
</dbReference>
<keyword evidence="3" id="KW-0813">Transport</keyword>
<evidence type="ECO:0000256" key="10">
    <source>
        <dbReference type="ARBA" id="ARBA00029983"/>
    </source>
</evidence>
<reference evidence="12" key="1">
    <citation type="journal article" date="2023" name="Mol. Phylogenet. Evol.">
        <title>Genome-scale phylogeny and comparative genomics of the fungal order Sordariales.</title>
        <authorList>
            <person name="Hensen N."/>
            <person name="Bonometti L."/>
            <person name="Westerberg I."/>
            <person name="Brannstrom I.O."/>
            <person name="Guillou S."/>
            <person name="Cros-Aarteil S."/>
            <person name="Calhoun S."/>
            <person name="Haridas S."/>
            <person name="Kuo A."/>
            <person name="Mondo S."/>
            <person name="Pangilinan J."/>
            <person name="Riley R."/>
            <person name="LaButti K."/>
            <person name="Andreopoulos B."/>
            <person name="Lipzen A."/>
            <person name="Chen C."/>
            <person name="Yan M."/>
            <person name="Daum C."/>
            <person name="Ng V."/>
            <person name="Clum A."/>
            <person name="Steindorff A."/>
            <person name="Ohm R.A."/>
            <person name="Martin F."/>
            <person name="Silar P."/>
            <person name="Natvig D.O."/>
            <person name="Lalanne C."/>
            <person name="Gautier V."/>
            <person name="Ament-Velasquez S.L."/>
            <person name="Kruys A."/>
            <person name="Hutchinson M.I."/>
            <person name="Powell A.J."/>
            <person name="Barry K."/>
            <person name="Miller A.N."/>
            <person name="Grigoriev I.V."/>
            <person name="Debuchy R."/>
            <person name="Gladieux P."/>
            <person name="Hiltunen Thoren M."/>
            <person name="Johannesson H."/>
        </authorList>
    </citation>
    <scope>NUCLEOTIDE SEQUENCE</scope>
    <source>
        <strain evidence="12">PSN293</strain>
    </source>
</reference>
<feature type="compositionally biased region" description="Basic and acidic residues" evidence="11">
    <location>
        <begin position="44"/>
        <end position="92"/>
    </location>
</feature>
<proteinExistence type="inferred from homology"/>
<evidence type="ECO:0000256" key="2">
    <source>
        <dbReference type="ARBA" id="ARBA00011056"/>
    </source>
</evidence>
<dbReference type="GO" id="GO:0031369">
    <property type="term" value="F:translation initiation factor binding"/>
    <property type="evidence" value="ECO:0007669"/>
    <property type="project" value="TreeGrafter"/>
</dbReference>
<comment type="subcellular location">
    <subcellularLocation>
        <location evidence="1">Nucleus</location>
        <location evidence="1">Nuclear pore complex</location>
    </subcellularLocation>
</comment>
<organism evidence="12 13">
    <name type="scientific">Rhypophila decipiens</name>
    <dbReference type="NCBI Taxonomy" id="261697"/>
    <lineage>
        <taxon>Eukaryota</taxon>
        <taxon>Fungi</taxon>
        <taxon>Dikarya</taxon>
        <taxon>Ascomycota</taxon>
        <taxon>Pezizomycotina</taxon>
        <taxon>Sordariomycetes</taxon>
        <taxon>Sordariomycetidae</taxon>
        <taxon>Sordariales</taxon>
        <taxon>Naviculisporaceae</taxon>
        <taxon>Rhypophila</taxon>
    </lineage>
</organism>
<keyword evidence="5" id="KW-0653">Protein transport</keyword>
<evidence type="ECO:0000256" key="3">
    <source>
        <dbReference type="ARBA" id="ARBA00022448"/>
    </source>
</evidence>
<dbReference type="GO" id="GO:0015031">
    <property type="term" value="P:protein transport"/>
    <property type="evidence" value="ECO:0007669"/>
    <property type="project" value="UniProtKB-KW"/>
</dbReference>
<dbReference type="GO" id="GO:0005543">
    <property type="term" value="F:phospholipid binding"/>
    <property type="evidence" value="ECO:0007669"/>
    <property type="project" value="TreeGrafter"/>
</dbReference>
<feature type="compositionally biased region" description="Pro residues" evidence="11">
    <location>
        <begin position="105"/>
        <end position="119"/>
    </location>
</feature>
<gene>
    <name evidence="12" type="ORF">QBC37DRAFT_202159</name>
</gene>
<dbReference type="GO" id="GO:0000822">
    <property type="term" value="F:inositol hexakisphosphate binding"/>
    <property type="evidence" value="ECO:0007669"/>
    <property type="project" value="TreeGrafter"/>
</dbReference>
<dbReference type="PANTHER" id="PTHR12960">
    <property type="entry name" value="GLE-1-RELATED"/>
    <property type="match status" value="1"/>
</dbReference>
<sequence length="530" mass="58788">MAGSPPSRPRSFQYTSPSRTISEILGEDRNSEVRHKLRIETAWKEHERVREDAERALREHNQKEEQRRLLEEKRREEERIRRDEQIAAERIRLNALKAKKVEIPPVLPDPEPPKAPPAAPVAKAPESAPSPTPATATTPQLNNLLNGTTAQKTPAPLGQPAPNPFGAPPKPSPFTQASLQTAIGNLQVQSKEPVAPTPRPQPPVAQRPAPVPIDRYTIIHTNLKALRTLMTQQAKVNKLLKQRMGDMRRDIRKSVGQLTGGPAGTNRQQQNKIMENLREALANQVGSQLVDPNDYLLEPRSYAQGGQQSPEKLPSLFLYLLNQFAKAAISQFVNEASARPETADPVGVCIAATFSDPNFQWRGQSLIDILMAKFRIVCPVLFGFRGSEKTLEGRKRLGWKKEHGSWVDEQVHMDRMTGLGAGFAAVSLRNFSKTKKVNPYPPRNYWTAMAKIVNTPSPEISNTQAVVLKAMIQNYEQKFLEHYGSAAIAALRMCLFEFPARVPAGSQSAAINSLGVLATQLQRDSGLVLT</sequence>
<dbReference type="InterPro" id="IPR012476">
    <property type="entry name" value="GLE1"/>
</dbReference>
<comment type="similarity">
    <text evidence="2">Belongs to the GLE1 family.</text>
</comment>
<keyword evidence="8" id="KW-0539">Nucleus</keyword>
<keyword evidence="4" id="KW-0509">mRNA transport</keyword>
<dbReference type="Pfam" id="PF07817">
    <property type="entry name" value="GLE1"/>
    <property type="match status" value="1"/>
</dbReference>
<evidence type="ECO:0000256" key="9">
    <source>
        <dbReference type="ARBA" id="ARBA00026227"/>
    </source>
</evidence>
<evidence type="ECO:0000256" key="7">
    <source>
        <dbReference type="ARBA" id="ARBA00023132"/>
    </source>
</evidence>
<evidence type="ECO:0000256" key="1">
    <source>
        <dbReference type="ARBA" id="ARBA00004567"/>
    </source>
</evidence>
<evidence type="ECO:0000313" key="12">
    <source>
        <dbReference type="EMBL" id="KAK4212114.1"/>
    </source>
</evidence>
<dbReference type="InterPro" id="IPR038506">
    <property type="entry name" value="GLE1-like_sf"/>
</dbReference>
<feature type="region of interest" description="Disordered" evidence="11">
    <location>
        <begin position="1"/>
        <end position="27"/>
    </location>
</feature>
<feature type="region of interest" description="Disordered" evidence="11">
    <location>
        <begin position="44"/>
        <end position="176"/>
    </location>
</feature>
<reference evidence="12" key="2">
    <citation type="submission" date="2023-05" db="EMBL/GenBank/DDBJ databases">
        <authorList>
            <consortium name="Lawrence Berkeley National Laboratory"/>
            <person name="Steindorff A."/>
            <person name="Hensen N."/>
            <person name="Bonometti L."/>
            <person name="Westerberg I."/>
            <person name="Brannstrom I.O."/>
            <person name="Guillou S."/>
            <person name="Cros-Aarteil S."/>
            <person name="Calhoun S."/>
            <person name="Haridas S."/>
            <person name="Kuo A."/>
            <person name="Mondo S."/>
            <person name="Pangilinan J."/>
            <person name="Riley R."/>
            <person name="Labutti K."/>
            <person name="Andreopoulos B."/>
            <person name="Lipzen A."/>
            <person name="Chen C."/>
            <person name="Yanf M."/>
            <person name="Daum C."/>
            <person name="Ng V."/>
            <person name="Clum A."/>
            <person name="Ohm R."/>
            <person name="Martin F."/>
            <person name="Silar P."/>
            <person name="Natvig D."/>
            <person name="Lalanne C."/>
            <person name="Gautier V."/>
            <person name="Ament-Velasquez S.L."/>
            <person name="Kruys A."/>
            <person name="Hutchinson M.I."/>
            <person name="Powell A.J."/>
            <person name="Barry K."/>
            <person name="Miller A.N."/>
            <person name="Grigoriev I.V."/>
            <person name="Debuchy R."/>
            <person name="Gladieux P."/>
            <person name="Thoren M.H."/>
            <person name="Johannesson H."/>
        </authorList>
    </citation>
    <scope>NUCLEOTIDE SEQUENCE</scope>
    <source>
        <strain evidence="12">PSN293</strain>
    </source>
</reference>
<name>A0AAN6Y402_9PEZI</name>
<keyword evidence="7" id="KW-0906">Nuclear pore complex</keyword>
<accession>A0AAN6Y402</accession>
<dbReference type="AlphaFoldDB" id="A0AAN6Y402"/>
<evidence type="ECO:0000256" key="4">
    <source>
        <dbReference type="ARBA" id="ARBA00022816"/>
    </source>
</evidence>
<dbReference type="GO" id="GO:0044614">
    <property type="term" value="C:nuclear pore cytoplasmic filaments"/>
    <property type="evidence" value="ECO:0007669"/>
    <property type="project" value="TreeGrafter"/>
</dbReference>
<evidence type="ECO:0000256" key="5">
    <source>
        <dbReference type="ARBA" id="ARBA00022927"/>
    </source>
</evidence>
<protein>
    <recommendedName>
        <fullName evidence="9">mRNA export factor GLE1</fullName>
    </recommendedName>
    <alternativeName>
        <fullName evidence="10">Nucleoporin GLE1</fullName>
    </alternativeName>
</protein>
<feature type="compositionally biased region" description="Low complexity" evidence="11">
    <location>
        <begin position="120"/>
        <end position="139"/>
    </location>
</feature>